<evidence type="ECO:0000313" key="14">
    <source>
        <dbReference type="EMBL" id="SNR67957.1"/>
    </source>
</evidence>
<feature type="transmembrane region" description="Helical" evidence="11">
    <location>
        <begin position="280"/>
        <end position="299"/>
    </location>
</feature>
<keyword evidence="4" id="KW-0997">Cell inner membrane</keyword>
<evidence type="ECO:0000256" key="1">
    <source>
        <dbReference type="ARBA" id="ARBA00004651"/>
    </source>
</evidence>
<dbReference type="GO" id="GO:0016887">
    <property type="term" value="F:ATP hydrolysis activity"/>
    <property type="evidence" value="ECO:0007669"/>
    <property type="project" value="InterPro"/>
</dbReference>
<feature type="domain" description="ABC transporter" evidence="12">
    <location>
        <begin position="341"/>
        <end position="579"/>
    </location>
</feature>
<keyword evidence="5 11" id="KW-0812">Transmembrane</keyword>
<protein>
    <submittedName>
        <fullName evidence="14">ATP-binding cassette, subfamily C</fullName>
    </submittedName>
</protein>
<evidence type="ECO:0000313" key="15">
    <source>
        <dbReference type="Proteomes" id="UP000198348"/>
    </source>
</evidence>
<dbReference type="InterPro" id="IPR003439">
    <property type="entry name" value="ABC_transporter-like_ATP-bd"/>
</dbReference>
<dbReference type="FunFam" id="3.40.50.300:FF:001001">
    <property type="entry name" value="Multidrug ABC transporter ATP-binding protein"/>
    <property type="match status" value="1"/>
</dbReference>
<feature type="domain" description="ABC transmembrane type-1" evidence="13">
    <location>
        <begin position="30"/>
        <end position="310"/>
    </location>
</feature>
<dbReference type="Gene3D" id="1.20.1560.10">
    <property type="entry name" value="ABC transporter type 1, transmembrane domain"/>
    <property type="match status" value="1"/>
</dbReference>
<organism evidence="14 15">
    <name type="scientific">Haloechinothrix alba</name>
    <dbReference type="NCBI Taxonomy" id="664784"/>
    <lineage>
        <taxon>Bacteria</taxon>
        <taxon>Bacillati</taxon>
        <taxon>Actinomycetota</taxon>
        <taxon>Actinomycetes</taxon>
        <taxon>Pseudonocardiales</taxon>
        <taxon>Pseudonocardiaceae</taxon>
        <taxon>Haloechinothrix</taxon>
    </lineage>
</organism>
<dbReference type="PROSITE" id="PS50929">
    <property type="entry name" value="ABC_TM1F"/>
    <property type="match status" value="1"/>
</dbReference>
<dbReference type="InterPro" id="IPR039421">
    <property type="entry name" value="Type_1_exporter"/>
</dbReference>
<dbReference type="InterPro" id="IPR003593">
    <property type="entry name" value="AAA+_ATPase"/>
</dbReference>
<dbReference type="GO" id="GO:0005524">
    <property type="term" value="F:ATP binding"/>
    <property type="evidence" value="ECO:0007669"/>
    <property type="project" value="UniProtKB-KW"/>
</dbReference>
<dbReference type="EMBL" id="FZNW01000014">
    <property type="protein sequence ID" value="SNR67957.1"/>
    <property type="molecule type" value="Genomic_DNA"/>
</dbReference>
<dbReference type="GO" id="GO:0005886">
    <property type="term" value="C:plasma membrane"/>
    <property type="evidence" value="ECO:0007669"/>
    <property type="project" value="UniProtKB-SubCell"/>
</dbReference>
<dbReference type="PANTHER" id="PTHR43394:SF1">
    <property type="entry name" value="ATP-BINDING CASSETTE SUB-FAMILY B MEMBER 10, MITOCHONDRIAL"/>
    <property type="match status" value="1"/>
</dbReference>
<evidence type="ECO:0000256" key="10">
    <source>
        <dbReference type="SAM" id="MobiDB-lite"/>
    </source>
</evidence>
<dbReference type="RefSeq" id="WP_089302179.1">
    <property type="nucleotide sequence ID" value="NZ_FZNW01000014.1"/>
</dbReference>
<accession>A0A238Y9Y3</accession>
<evidence type="ECO:0000256" key="5">
    <source>
        <dbReference type="ARBA" id="ARBA00022692"/>
    </source>
</evidence>
<dbReference type="SUPFAM" id="SSF52540">
    <property type="entry name" value="P-loop containing nucleoside triphosphate hydrolases"/>
    <property type="match status" value="1"/>
</dbReference>
<dbReference type="Proteomes" id="UP000198348">
    <property type="component" value="Unassembled WGS sequence"/>
</dbReference>
<dbReference type="PANTHER" id="PTHR43394">
    <property type="entry name" value="ATP-DEPENDENT PERMEASE MDL1, MITOCHONDRIAL"/>
    <property type="match status" value="1"/>
</dbReference>
<dbReference type="OrthoDB" id="9806127at2"/>
<dbReference type="CDD" id="cd07346">
    <property type="entry name" value="ABC_6TM_exporters"/>
    <property type="match status" value="1"/>
</dbReference>
<feature type="compositionally biased region" description="Low complexity" evidence="10">
    <location>
        <begin position="582"/>
        <end position="599"/>
    </location>
</feature>
<evidence type="ECO:0000256" key="11">
    <source>
        <dbReference type="SAM" id="Phobius"/>
    </source>
</evidence>
<keyword evidence="15" id="KW-1185">Reference proteome</keyword>
<evidence type="ECO:0000256" key="7">
    <source>
        <dbReference type="ARBA" id="ARBA00022840"/>
    </source>
</evidence>
<evidence type="ECO:0000256" key="3">
    <source>
        <dbReference type="ARBA" id="ARBA00022475"/>
    </source>
</evidence>
<evidence type="ECO:0000259" key="12">
    <source>
        <dbReference type="PROSITE" id="PS50893"/>
    </source>
</evidence>
<name>A0A238Y9Y3_9PSEU</name>
<dbReference type="Gene3D" id="3.40.50.300">
    <property type="entry name" value="P-loop containing nucleotide triphosphate hydrolases"/>
    <property type="match status" value="1"/>
</dbReference>
<evidence type="ECO:0000256" key="8">
    <source>
        <dbReference type="ARBA" id="ARBA00022989"/>
    </source>
</evidence>
<keyword evidence="3" id="KW-1003">Cell membrane</keyword>
<dbReference type="InterPro" id="IPR036640">
    <property type="entry name" value="ABC1_TM_sf"/>
</dbReference>
<proteinExistence type="predicted"/>
<sequence length="610" mass="64542">MTPAPLPLAGTRDVRRWLRGVAGSHRRLFVGMLALFLLAATCGLAGPRILGLIVDTVAGETGLSVDALALAFLGILACHAVLSKMAHMRAAAFGEHVLATAREEFVGHALVMPVGTIEAAGTGDLLSRATTDVDRIEYAARYAAPQILTSTVTVTLTAGAVLVTSPLLAPGMLVAVPVIVLSTRWYLPRALPVIERILSGWGAVQAGTTESVHGARTIETLGQAGRRVELNRRAVGSARDAEHAHRGLLTRWLSCLELSYLLPVVVILPLGAWAYNAGHVSLGTITTVVLYLLAMGGPLNELMLWLEELQIGNTALRRILGVRRVPAGHDTAPERPTAHDLRLDGVRFSYLPGREVLHGITLAVPQGERLAVVGPSGSGKSTLARLLAGLSQPDSGTLRIGGVDIAHLPPEQLRRELILLTQEHHVFATTLRENLALAERPRTDGQLVDALRVVGAREWFESLPHGLDTRLGPGEHPVTPGHAQQIALARVVLADPPVVVLDEAMSALDDGAMRDLQRSTSTALSAALSGRTIISITHRLDAARVADRILVLEGGRITELGSHDELIAAGGSYAWLAHAAGTTGGTAPTTTRAVPAGPTKPESGRQRGRD</sequence>
<evidence type="ECO:0000259" key="13">
    <source>
        <dbReference type="PROSITE" id="PS50929"/>
    </source>
</evidence>
<dbReference type="AlphaFoldDB" id="A0A238Y9Y3"/>
<keyword evidence="8 11" id="KW-1133">Transmembrane helix</keyword>
<reference evidence="14 15" key="1">
    <citation type="submission" date="2017-06" db="EMBL/GenBank/DDBJ databases">
        <authorList>
            <person name="Kim H.J."/>
            <person name="Triplett B.A."/>
        </authorList>
    </citation>
    <scope>NUCLEOTIDE SEQUENCE [LARGE SCALE GENOMIC DNA]</scope>
    <source>
        <strain evidence="14 15">DSM 45207</strain>
    </source>
</reference>
<dbReference type="Pfam" id="PF00664">
    <property type="entry name" value="ABC_membrane"/>
    <property type="match status" value="1"/>
</dbReference>
<dbReference type="GO" id="GO:0015421">
    <property type="term" value="F:ABC-type oligopeptide transporter activity"/>
    <property type="evidence" value="ECO:0007669"/>
    <property type="project" value="TreeGrafter"/>
</dbReference>
<gene>
    <name evidence="14" type="ORF">SAMN06265360_11488</name>
</gene>
<dbReference type="PROSITE" id="PS50893">
    <property type="entry name" value="ABC_TRANSPORTER_2"/>
    <property type="match status" value="1"/>
</dbReference>
<feature type="transmembrane region" description="Helical" evidence="11">
    <location>
        <begin position="252"/>
        <end position="274"/>
    </location>
</feature>
<dbReference type="InterPro" id="IPR011527">
    <property type="entry name" value="ABC1_TM_dom"/>
</dbReference>
<dbReference type="SUPFAM" id="SSF90123">
    <property type="entry name" value="ABC transporter transmembrane region"/>
    <property type="match status" value="1"/>
</dbReference>
<evidence type="ECO:0000256" key="4">
    <source>
        <dbReference type="ARBA" id="ARBA00022519"/>
    </source>
</evidence>
<feature type="region of interest" description="Disordered" evidence="10">
    <location>
        <begin position="582"/>
        <end position="610"/>
    </location>
</feature>
<feature type="transmembrane region" description="Helical" evidence="11">
    <location>
        <begin position="62"/>
        <end position="82"/>
    </location>
</feature>
<evidence type="ECO:0000256" key="2">
    <source>
        <dbReference type="ARBA" id="ARBA00022448"/>
    </source>
</evidence>
<evidence type="ECO:0000256" key="6">
    <source>
        <dbReference type="ARBA" id="ARBA00022741"/>
    </source>
</evidence>
<dbReference type="InterPro" id="IPR027417">
    <property type="entry name" value="P-loop_NTPase"/>
</dbReference>
<keyword evidence="6" id="KW-0547">Nucleotide-binding</keyword>
<evidence type="ECO:0000256" key="9">
    <source>
        <dbReference type="ARBA" id="ARBA00023136"/>
    </source>
</evidence>
<keyword evidence="9 11" id="KW-0472">Membrane</keyword>
<keyword evidence="7 14" id="KW-0067">ATP-binding</keyword>
<keyword evidence="2" id="KW-0813">Transport</keyword>
<dbReference type="Pfam" id="PF00005">
    <property type="entry name" value="ABC_tran"/>
    <property type="match status" value="1"/>
</dbReference>
<dbReference type="SMART" id="SM00382">
    <property type="entry name" value="AAA"/>
    <property type="match status" value="1"/>
</dbReference>
<feature type="transmembrane region" description="Helical" evidence="11">
    <location>
        <begin position="28"/>
        <end position="50"/>
    </location>
</feature>
<comment type="subcellular location">
    <subcellularLocation>
        <location evidence="1">Cell membrane</location>
        <topology evidence="1">Multi-pass membrane protein</topology>
    </subcellularLocation>
</comment>
<feature type="transmembrane region" description="Helical" evidence="11">
    <location>
        <begin position="168"/>
        <end position="187"/>
    </location>
</feature>